<evidence type="ECO:0000313" key="2">
    <source>
        <dbReference type="Proteomes" id="UP000785613"/>
    </source>
</evidence>
<sequence>MTFAQDIRRSSGIAMLALFPLAAHGEPSAVQEGCGSAFANLTPARLEQLLRQPLTGPSRCYEDKLGSQAVTLLSRIRNQDRSLRAARFKEIEDLLAATAPGIAKTRLEILRNVYRPS</sequence>
<dbReference type="RefSeq" id="WP_167227066.1">
    <property type="nucleotide sequence ID" value="NZ_VUYU01000012.1"/>
</dbReference>
<dbReference type="EMBL" id="VUYU01000012">
    <property type="protein sequence ID" value="NHZ35657.1"/>
    <property type="molecule type" value="Genomic_DNA"/>
</dbReference>
<protein>
    <submittedName>
        <fullName evidence="1">Uncharacterized protein</fullName>
    </submittedName>
</protein>
<comment type="caution">
    <text evidence="1">The sequence shown here is derived from an EMBL/GenBank/DDBJ whole genome shotgun (WGS) entry which is preliminary data.</text>
</comment>
<name>A0ABX0LTZ8_9BURK</name>
<reference evidence="1 2" key="1">
    <citation type="submission" date="2019-09" db="EMBL/GenBank/DDBJ databases">
        <title>Taxonomy of Antarctic Massilia spp.: description of Massilia rubra sp. nov., Massilia aquatica sp. nov., Massilia mucilaginosa sp. nov., Massilia frigida sp. nov. isolated from streams, lakes and regoliths.</title>
        <authorList>
            <person name="Holochova P."/>
            <person name="Sedlacek I."/>
            <person name="Kralova S."/>
            <person name="Maslanova I."/>
            <person name="Busse H.-J."/>
            <person name="Stankova E."/>
            <person name="Vrbovska V."/>
            <person name="Kovarovic V."/>
            <person name="Bartak M."/>
            <person name="Svec P."/>
            <person name="Pantucek R."/>
        </authorList>
    </citation>
    <scope>NUCLEOTIDE SEQUENCE [LARGE SCALE GENOMIC DNA]</scope>
    <source>
        <strain evidence="1 2">CCM 8692</strain>
    </source>
</reference>
<keyword evidence="2" id="KW-1185">Reference proteome</keyword>
<gene>
    <name evidence="1" type="ORF">F0185_19010</name>
</gene>
<evidence type="ECO:0000313" key="1">
    <source>
        <dbReference type="EMBL" id="NHZ35657.1"/>
    </source>
</evidence>
<dbReference type="Proteomes" id="UP000785613">
    <property type="component" value="Unassembled WGS sequence"/>
</dbReference>
<organism evidence="1 2">
    <name type="scientific">Massilia rubra</name>
    <dbReference type="NCBI Taxonomy" id="2607910"/>
    <lineage>
        <taxon>Bacteria</taxon>
        <taxon>Pseudomonadati</taxon>
        <taxon>Pseudomonadota</taxon>
        <taxon>Betaproteobacteria</taxon>
        <taxon>Burkholderiales</taxon>
        <taxon>Oxalobacteraceae</taxon>
        <taxon>Telluria group</taxon>
        <taxon>Massilia</taxon>
    </lineage>
</organism>
<proteinExistence type="predicted"/>
<accession>A0ABX0LTZ8</accession>